<accession>A0A3M7PM40</accession>
<dbReference type="Proteomes" id="UP000276133">
    <property type="component" value="Unassembled WGS sequence"/>
</dbReference>
<evidence type="ECO:0000313" key="1">
    <source>
        <dbReference type="EMBL" id="RNA00172.1"/>
    </source>
</evidence>
<keyword evidence="2" id="KW-1185">Reference proteome</keyword>
<reference evidence="1 2" key="1">
    <citation type="journal article" date="2018" name="Sci. Rep.">
        <title>Genomic signatures of local adaptation to the degree of environmental predictability in rotifers.</title>
        <authorList>
            <person name="Franch-Gras L."/>
            <person name="Hahn C."/>
            <person name="Garcia-Roger E.M."/>
            <person name="Carmona M.J."/>
            <person name="Serra M."/>
            <person name="Gomez A."/>
        </authorList>
    </citation>
    <scope>NUCLEOTIDE SEQUENCE [LARGE SCALE GENOMIC DNA]</scope>
    <source>
        <strain evidence="1">HYR1</strain>
    </source>
</reference>
<organism evidence="1 2">
    <name type="scientific">Brachionus plicatilis</name>
    <name type="common">Marine rotifer</name>
    <name type="synonym">Brachionus muelleri</name>
    <dbReference type="NCBI Taxonomy" id="10195"/>
    <lineage>
        <taxon>Eukaryota</taxon>
        <taxon>Metazoa</taxon>
        <taxon>Spiralia</taxon>
        <taxon>Gnathifera</taxon>
        <taxon>Rotifera</taxon>
        <taxon>Eurotatoria</taxon>
        <taxon>Monogononta</taxon>
        <taxon>Pseudotrocha</taxon>
        <taxon>Ploima</taxon>
        <taxon>Brachionidae</taxon>
        <taxon>Brachionus</taxon>
    </lineage>
</organism>
<dbReference type="EMBL" id="REGN01009877">
    <property type="protein sequence ID" value="RNA00172.1"/>
    <property type="molecule type" value="Genomic_DNA"/>
</dbReference>
<sequence length="113" mass="13110">MLAGSTFNCEISYKTYNTKNSAKLHFLQAFTAGETQIVTLSYIYRIFAIRSKLIFATTRKCVLQNYSLFRMFPKRYLFNHNFLMVAMEQKSSPCYKTRRLGGILLSIIKGNIN</sequence>
<comment type="caution">
    <text evidence="1">The sequence shown here is derived from an EMBL/GenBank/DDBJ whole genome shotgun (WGS) entry which is preliminary data.</text>
</comment>
<protein>
    <submittedName>
        <fullName evidence="1">Uncharacterized protein</fullName>
    </submittedName>
</protein>
<proteinExistence type="predicted"/>
<evidence type="ECO:0000313" key="2">
    <source>
        <dbReference type="Proteomes" id="UP000276133"/>
    </source>
</evidence>
<name>A0A3M7PM40_BRAPC</name>
<dbReference type="AlphaFoldDB" id="A0A3M7PM40"/>
<gene>
    <name evidence="1" type="ORF">BpHYR1_018113</name>
</gene>